<dbReference type="RefSeq" id="WP_307152549.1">
    <property type="nucleotide sequence ID" value="NZ_JAUSUK010000001.1"/>
</dbReference>
<dbReference type="PANTHER" id="PTHR34406:SF1">
    <property type="entry name" value="PROTEIN YCEI"/>
    <property type="match status" value="1"/>
</dbReference>
<dbReference type="Gene3D" id="2.40.128.110">
    <property type="entry name" value="Lipid/polyisoprenoid-binding, YceI-like"/>
    <property type="match status" value="1"/>
</dbReference>
<dbReference type="SMART" id="SM00867">
    <property type="entry name" value="YceI"/>
    <property type="match status" value="1"/>
</dbReference>
<dbReference type="Proteomes" id="UP001230253">
    <property type="component" value="Unassembled WGS sequence"/>
</dbReference>
<protein>
    <submittedName>
        <fullName evidence="3">Polyisoprenoid-binding protein YceI</fullName>
    </submittedName>
</protein>
<comment type="caution">
    <text evidence="3">The sequence shown here is derived from an EMBL/GenBank/DDBJ whole genome shotgun (WGS) entry which is preliminary data.</text>
</comment>
<name>A0ABU0C163_9BRAD</name>
<feature type="chain" id="PRO_5045645412" evidence="1">
    <location>
        <begin position="19"/>
        <end position="206"/>
    </location>
</feature>
<feature type="signal peptide" evidence="1">
    <location>
        <begin position="1"/>
        <end position="18"/>
    </location>
</feature>
<dbReference type="InterPro" id="IPR007372">
    <property type="entry name" value="Lipid/polyisoprenoid-bd_YceI"/>
</dbReference>
<evidence type="ECO:0000313" key="4">
    <source>
        <dbReference type="Proteomes" id="UP001230253"/>
    </source>
</evidence>
<dbReference type="InterPro" id="IPR036761">
    <property type="entry name" value="TTHA0802/YceI-like_sf"/>
</dbReference>
<evidence type="ECO:0000313" key="3">
    <source>
        <dbReference type="EMBL" id="MDQ0324235.1"/>
    </source>
</evidence>
<organism evidence="3 4">
    <name type="scientific">Rhodopseudomonas julia</name>
    <dbReference type="NCBI Taxonomy" id="200617"/>
    <lineage>
        <taxon>Bacteria</taxon>
        <taxon>Pseudomonadati</taxon>
        <taxon>Pseudomonadota</taxon>
        <taxon>Alphaproteobacteria</taxon>
        <taxon>Hyphomicrobiales</taxon>
        <taxon>Nitrobacteraceae</taxon>
        <taxon>Rhodopseudomonas</taxon>
    </lineage>
</organism>
<keyword evidence="1" id="KW-0732">Signal</keyword>
<evidence type="ECO:0000256" key="1">
    <source>
        <dbReference type="SAM" id="SignalP"/>
    </source>
</evidence>
<feature type="domain" description="Lipid/polyisoprenoid-binding YceI-like" evidence="2">
    <location>
        <begin position="40"/>
        <end position="204"/>
    </location>
</feature>
<dbReference type="Pfam" id="PF04264">
    <property type="entry name" value="YceI"/>
    <property type="match status" value="1"/>
</dbReference>
<dbReference type="PANTHER" id="PTHR34406">
    <property type="entry name" value="PROTEIN YCEI"/>
    <property type="match status" value="1"/>
</dbReference>
<sequence length="206" mass="21567">MRVILAAAIALAAGTALAQPVPTATEQPGQAEPARIEAGTYQVDPDHTQVTWTVNHLGFSMLEGLFGASEGSITIDPKNPSGAKVEVTFPIDAVRVTLPEFGEHLQSAEFFNAAQYPAARFVSTSVTVAEGNKATIVGDLTIKDQTKPVTIDAVLVGAGTNPMTDSLNFGFYGSTTIKRSDFGLGAYAPAVSDDVQLEINAAFVKP</sequence>
<gene>
    <name evidence="3" type="ORF">J2R99_000084</name>
</gene>
<proteinExistence type="predicted"/>
<dbReference type="EMBL" id="JAUSUK010000001">
    <property type="protein sequence ID" value="MDQ0324235.1"/>
    <property type="molecule type" value="Genomic_DNA"/>
</dbReference>
<dbReference type="SUPFAM" id="SSF101874">
    <property type="entry name" value="YceI-like"/>
    <property type="match status" value="1"/>
</dbReference>
<accession>A0ABU0C163</accession>
<keyword evidence="4" id="KW-1185">Reference proteome</keyword>
<reference evidence="3 4" key="1">
    <citation type="submission" date="2023-07" db="EMBL/GenBank/DDBJ databases">
        <title>Genomic Encyclopedia of Type Strains, Phase IV (KMG-IV): sequencing the most valuable type-strain genomes for metagenomic binning, comparative biology and taxonomic classification.</title>
        <authorList>
            <person name="Goeker M."/>
        </authorList>
    </citation>
    <scope>NUCLEOTIDE SEQUENCE [LARGE SCALE GENOMIC DNA]</scope>
    <source>
        <strain evidence="3 4">DSM 11549</strain>
    </source>
</reference>
<evidence type="ECO:0000259" key="2">
    <source>
        <dbReference type="SMART" id="SM00867"/>
    </source>
</evidence>